<dbReference type="EMBL" id="BMOQ01000004">
    <property type="protein sequence ID" value="GGN15601.1"/>
    <property type="molecule type" value="Genomic_DNA"/>
</dbReference>
<feature type="domain" description="HNH nuclease" evidence="2">
    <location>
        <begin position="55"/>
        <end position="116"/>
    </location>
</feature>
<evidence type="ECO:0000259" key="2">
    <source>
        <dbReference type="SMART" id="SM00507"/>
    </source>
</evidence>
<name>A0A830GAZ5_9EURY</name>
<dbReference type="RefSeq" id="WP_188878099.1">
    <property type="nucleotide sequence ID" value="NZ_BMOQ01000004.1"/>
</dbReference>
<dbReference type="Proteomes" id="UP000608850">
    <property type="component" value="Unassembled WGS sequence"/>
</dbReference>
<dbReference type="Pfam" id="PF01844">
    <property type="entry name" value="HNH"/>
    <property type="match status" value="1"/>
</dbReference>
<dbReference type="Pfam" id="PF07460">
    <property type="entry name" value="NUMOD3"/>
    <property type="match status" value="1"/>
</dbReference>
<accession>A0A830GAZ5</accession>
<dbReference type="GO" id="GO:0003677">
    <property type="term" value="F:DNA binding"/>
    <property type="evidence" value="ECO:0007669"/>
    <property type="project" value="InterPro"/>
</dbReference>
<evidence type="ECO:0000256" key="1">
    <source>
        <dbReference type="SAM" id="MobiDB-lite"/>
    </source>
</evidence>
<dbReference type="GO" id="GO:0008270">
    <property type="term" value="F:zinc ion binding"/>
    <property type="evidence" value="ECO:0007669"/>
    <property type="project" value="InterPro"/>
</dbReference>
<evidence type="ECO:0000313" key="4">
    <source>
        <dbReference type="Proteomes" id="UP000608850"/>
    </source>
</evidence>
<feature type="region of interest" description="Disordered" evidence="1">
    <location>
        <begin position="15"/>
        <end position="42"/>
    </location>
</feature>
<dbReference type="OrthoDB" id="192298at2157"/>
<dbReference type="InterPro" id="IPR003615">
    <property type="entry name" value="HNH_nuc"/>
</dbReference>
<gene>
    <name evidence="3" type="ORF">GCM10009021_14920</name>
</gene>
<comment type="caution">
    <text evidence="3">The sequence shown here is derived from an EMBL/GenBank/DDBJ whole genome shotgun (WGS) entry which is preliminary data.</text>
</comment>
<keyword evidence="4" id="KW-1185">Reference proteome</keyword>
<dbReference type="InterPro" id="IPR002711">
    <property type="entry name" value="HNH"/>
</dbReference>
<protein>
    <recommendedName>
        <fullName evidence="2">HNH nuclease domain-containing protein</fullName>
    </recommendedName>
</protein>
<dbReference type="Gene3D" id="1.10.30.50">
    <property type="match status" value="1"/>
</dbReference>
<reference evidence="3 4" key="1">
    <citation type="journal article" date="2019" name="Int. J. Syst. Evol. Microbiol.">
        <title>The Global Catalogue of Microorganisms (GCM) 10K type strain sequencing project: providing services to taxonomists for standard genome sequencing and annotation.</title>
        <authorList>
            <consortium name="The Broad Institute Genomics Platform"/>
            <consortium name="The Broad Institute Genome Sequencing Center for Infectious Disease"/>
            <person name="Wu L."/>
            <person name="Ma J."/>
        </authorList>
    </citation>
    <scope>NUCLEOTIDE SEQUENCE [LARGE SCALE GENOMIC DNA]</scope>
    <source>
        <strain evidence="3 4">JCM 16331</strain>
    </source>
</reference>
<dbReference type="AlphaFoldDB" id="A0A830GAZ5"/>
<organism evidence="3 4">
    <name type="scientific">Halarchaeum nitratireducens</name>
    <dbReference type="NCBI Taxonomy" id="489913"/>
    <lineage>
        <taxon>Archaea</taxon>
        <taxon>Methanobacteriati</taxon>
        <taxon>Methanobacteriota</taxon>
        <taxon>Stenosarchaea group</taxon>
        <taxon>Halobacteria</taxon>
        <taxon>Halobacteriales</taxon>
        <taxon>Halobacteriaceae</taxon>
    </lineage>
</organism>
<evidence type="ECO:0000313" key="3">
    <source>
        <dbReference type="EMBL" id="GGN15601.1"/>
    </source>
</evidence>
<proteinExistence type="predicted"/>
<sequence>MSDVDEATRAKISEALVGRPKSAETRRRMSGGRAGEKNHRWEGGFSEGYGTGWGIVRRDAYERDEVCQICGEDGTSERLEVHHIVPVRLFAHSKDHEKTDAHLLANVVLLCVPCHVETERGDLPWYAPPDELPESIGEI</sequence>
<dbReference type="InterPro" id="IPR003611">
    <property type="entry name" value="NUMOD3"/>
</dbReference>
<dbReference type="GO" id="GO:0004519">
    <property type="term" value="F:endonuclease activity"/>
    <property type="evidence" value="ECO:0007669"/>
    <property type="project" value="InterPro"/>
</dbReference>
<dbReference type="CDD" id="cd00085">
    <property type="entry name" value="HNHc"/>
    <property type="match status" value="1"/>
</dbReference>
<dbReference type="SMART" id="SM00507">
    <property type="entry name" value="HNHc"/>
    <property type="match status" value="1"/>
</dbReference>